<dbReference type="Gene3D" id="3.40.366.10">
    <property type="entry name" value="Malonyl-Coenzyme A Acyl Carrier Protein, domain 2"/>
    <property type="match status" value="1"/>
</dbReference>
<dbReference type="InterPro" id="IPR014031">
    <property type="entry name" value="Ketoacyl_synth_C"/>
</dbReference>
<dbReference type="SMART" id="SM00826">
    <property type="entry name" value="PKS_DH"/>
    <property type="match status" value="1"/>
</dbReference>
<name>S4WFJ1_9ACTN</name>
<dbReference type="Gene3D" id="3.40.50.720">
    <property type="entry name" value="NAD(P)-binding Rossmann-like Domain"/>
    <property type="match status" value="1"/>
</dbReference>
<dbReference type="Pfam" id="PF08659">
    <property type="entry name" value="KR"/>
    <property type="match status" value="1"/>
</dbReference>
<evidence type="ECO:0000256" key="4">
    <source>
        <dbReference type="ARBA" id="ARBA00022679"/>
    </source>
</evidence>
<evidence type="ECO:0000313" key="11">
    <source>
        <dbReference type="EMBL" id="AGO97147.1"/>
    </source>
</evidence>
<dbReference type="InterPro" id="IPR014030">
    <property type="entry name" value="Ketoacyl_synth_N"/>
</dbReference>
<accession>S4WFJ1</accession>
<dbReference type="SUPFAM" id="SSF47336">
    <property type="entry name" value="ACP-like"/>
    <property type="match status" value="1"/>
</dbReference>
<dbReference type="GO" id="GO:0006633">
    <property type="term" value="P:fatty acid biosynthetic process"/>
    <property type="evidence" value="ECO:0007669"/>
    <property type="project" value="TreeGrafter"/>
</dbReference>
<dbReference type="SUPFAM" id="SSF54637">
    <property type="entry name" value="Thioesterase/thiol ester dehydrase-isomerase"/>
    <property type="match status" value="1"/>
</dbReference>
<feature type="region of interest" description="Disordered" evidence="8">
    <location>
        <begin position="1770"/>
        <end position="1789"/>
    </location>
</feature>
<dbReference type="SUPFAM" id="SSF51735">
    <property type="entry name" value="NAD(P)-binding Rossmann-fold domains"/>
    <property type="match status" value="1"/>
</dbReference>
<evidence type="ECO:0000259" key="10">
    <source>
        <dbReference type="PROSITE" id="PS52019"/>
    </source>
</evidence>
<dbReference type="InterPro" id="IPR014043">
    <property type="entry name" value="Acyl_transferase_dom"/>
</dbReference>
<comment type="pathway">
    <text evidence="1">Antibiotic biosynthesis.</text>
</comment>
<dbReference type="SMART" id="SM00827">
    <property type="entry name" value="PKS_AT"/>
    <property type="match status" value="1"/>
</dbReference>
<dbReference type="Pfam" id="PF00698">
    <property type="entry name" value="Acyl_transf_1"/>
    <property type="match status" value="1"/>
</dbReference>
<dbReference type="InterPro" id="IPR049551">
    <property type="entry name" value="PKS_DH_C"/>
</dbReference>
<dbReference type="InterPro" id="IPR020807">
    <property type="entry name" value="PKS_DH"/>
</dbReference>
<evidence type="ECO:0000259" key="9">
    <source>
        <dbReference type="PROSITE" id="PS52004"/>
    </source>
</evidence>
<dbReference type="Pfam" id="PF02801">
    <property type="entry name" value="Ketoacyl-synt_C"/>
    <property type="match status" value="1"/>
</dbReference>
<dbReference type="Gene3D" id="3.40.47.10">
    <property type="match status" value="1"/>
</dbReference>
<organism evidence="11">
    <name type="scientific">Streptomyces sp. CNT-179</name>
    <dbReference type="NCBI Taxonomy" id="1338663"/>
    <lineage>
        <taxon>Bacteria</taxon>
        <taxon>Bacillati</taxon>
        <taxon>Actinomycetota</taxon>
        <taxon>Actinomycetes</taxon>
        <taxon>Kitasatosporales</taxon>
        <taxon>Streptomycetaceae</taxon>
        <taxon>Streptomyces</taxon>
    </lineage>
</organism>
<feature type="region of interest" description="C-terminal hotdog fold" evidence="7">
    <location>
        <begin position="1600"/>
        <end position="1744"/>
    </location>
</feature>
<dbReference type="Gene3D" id="3.10.129.110">
    <property type="entry name" value="Polyketide synthase dehydratase"/>
    <property type="match status" value="1"/>
</dbReference>
<keyword evidence="2" id="KW-0596">Phosphopantetheine</keyword>
<feature type="active site" description="Proton donor; for dehydratase activity" evidence="7">
    <location>
        <position position="1663"/>
    </location>
</feature>
<dbReference type="InterPro" id="IPR020841">
    <property type="entry name" value="PKS_Beta-ketoAc_synthase_dom"/>
</dbReference>
<dbReference type="InterPro" id="IPR049552">
    <property type="entry name" value="PKS_DH_N"/>
</dbReference>
<feature type="active site" description="Proton acceptor; for dehydratase activity" evidence="7">
    <location>
        <position position="1493"/>
    </location>
</feature>
<evidence type="ECO:0000256" key="1">
    <source>
        <dbReference type="ARBA" id="ARBA00004792"/>
    </source>
</evidence>
<dbReference type="InterPro" id="IPR050091">
    <property type="entry name" value="PKS_NRPS_Biosynth_Enz"/>
</dbReference>
<dbReference type="SUPFAM" id="SSF52151">
    <property type="entry name" value="FabD/lysophospholipase-like"/>
    <property type="match status" value="1"/>
</dbReference>
<keyword evidence="6" id="KW-0012">Acyltransferase</keyword>
<dbReference type="InterPro" id="IPR029069">
    <property type="entry name" value="HotDog_dom_sf"/>
</dbReference>
<dbReference type="InterPro" id="IPR016035">
    <property type="entry name" value="Acyl_Trfase/lysoPLipase"/>
</dbReference>
<dbReference type="CDD" id="cd00833">
    <property type="entry name" value="PKS"/>
    <property type="match status" value="1"/>
</dbReference>
<dbReference type="Pfam" id="PF21089">
    <property type="entry name" value="PKS_DH_N"/>
    <property type="match status" value="1"/>
</dbReference>
<evidence type="ECO:0000256" key="5">
    <source>
        <dbReference type="ARBA" id="ARBA00023268"/>
    </source>
</evidence>
<keyword evidence="5" id="KW-0511">Multifunctional enzyme</keyword>
<keyword evidence="4" id="KW-0808">Transferase</keyword>
<dbReference type="Pfam" id="PF00109">
    <property type="entry name" value="ketoacyl-synt"/>
    <property type="match status" value="1"/>
</dbReference>
<reference evidence="11" key="1">
    <citation type="journal article" date="2013" name="J. Am. Chem. Soc.">
        <title>Structures and comparative characterization of biosynthetic gene clusters for cyanosporasides, enediyne-derived natural products from marine actinomycetes.</title>
        <authorList>
            <person name="Lane A.L."/>
            <person name="Nam S.J."/>
            <person name="Fukuda T."/>
            <person name="Yamanaka K."/>
            <person name="Kauffman C.A."/>
            <person name="Jensen P.R."/>
            <person name="Fenical W."/>
            <person name="Moore B.S."/>
        </authorList>
    </citation>
    <scope>NUCLEOTIDE SEQUENCE</scope>
    <source>
        <strain evidence="11">CNT-179</strain>
    </source>
</reference>
<evidence type="ECO:0000256" key="3">
    <source>
        <dbReference type="ARBA" id="ARBA00022553"/>
    </source>
</evidence>
<dbReference type="InterPro" id="IPR057326">
    <property type="entry name" value="KR_dom"/>
</dbReference>
<dbReference type="PROSITE" id="PS52004">
    <property type="entry name" value="KS3_2"/>
    <property type="match status" value="1"/>
</dbReference>
<dbReference type="Gene3D" id="1.10.1200.10">
    <property type="entry name" value="ACP-like"/>
    <property type="match status" value="1"/>
</dbReference>
<dbReference type="PANTHER" id="PTHR43775">
    <property type="entry name" value="FATTY ACID SYNTHASE"/>
    <property type="match status" value="1"/>
</dbReference>
<evidence type="ECO:0000256" key="6">
    <source>
        <dbReference type="ARBA" id="ARBA00023315"/>
    </source>
</evidence>
<dbReference type="SMART" id="SM00825">
    <property type="entry name" value="PKS_KS"/>
    <property type="match status" value="1"/>
</dbReference>
<evidence type="ECO:0000256" key="8">
    <source>
        <dbReference type="SAM" id="MobiDB-lite"/>
    </source>
</evidence>
<dbReference type="SMART" id="SM00822">
    <property type="entry name" value="PKS_KR"/>
    <property type="match status" value="1"/>
</dbReference>
<feature type="region of interest" description="N-terminal hotdog fold" evidence="7">
    <location>
        <begin position="1457"/>
        <end position="1584"/>
    </location>
</feature>
<sequence length="1944" mass="204226">MGNTRIAVVGIGLCYPDANSPVDLWDNVLAGRRAFRRLPNERMNLDDYWSKDPAAEDRFYSEKAAVLRGFSFDRARYRVSGSSFRSTDMTHWLALETMSRALEDAGFPEGRGLPRAATGVVIGNSLTGEFSRANTLRLRWPYVRRTVASALLDLGWAEEDTDAFLADLETSYKAPFPRIDEDTLAGGLSNTIAGRVCNHFDLGGGGYTVDGACSSSLLSVSTAANALVSGDLDAALAGGVDLSIDPFEVIGFAKTGALATGEMKVYDKDSNGFWPGEGSGALVLMREEDAIAQGKRIYAVITGWAVSSDGSGGITRPEASGHRRALQRAYERAGYGIETIGYFEGHGTGTALGDATELAALAGGRADADPTAPPAALGSIKANFGHTKAAAGVAGLIKAILTVHHRVIPPATGHHDPHPLLEEESAALRVPDRALPWPEDRPVRAGVSAMGFGGVNTHVTVESAPGRKGAGVTARVRELVSGRQDAELLAVAGGDLTEVRERLAGLADVLPRLSYAELTDLAGALAAENSDGLARAAVVAVSPEAAAHAVTALIGRIDAGDREVIAPTQGMFLAHRDTPPSIRYLFPGQGSGSGRVGAFRRRFARAEEVLASAGLPEGGDQVATQVAQPRIVAGSLAALAVLGDLGVRADGAAGHSLGELTSLHWAGALGATDLLDLAAVRGRAMAETGRGDGAMAGLSVEPERVEVLIAGEPDVVVAGYNGPEQTVISGSADAVDRVCERARADGITATRVNVSHAFHSPFVAPAAEVLDHRLAETTFGPLSSGVVSTVTGTELGDDADPRTLLRDQIVRPVRFHEAVTRLASGADLLIEAGPGRVLTSLAGSAVPDVPAVSVDTESASLRPFLGAVAAAYVLGAPVDVRALFSGRLVREFPEEFEFLSSPCETAPTTDVGRTDGGRPIGADSADAVGSEIETPEGADTLGLLRALVAERVELPESMVGDDTRPLDDLHLSSITVGQIVNEVTQRLGLPTMGATSGYATSTLRELAETVDTLAGTDDGRGAAGQVPGAASWVRAFEVARVDAAAPTGTPPAAADGDGADWSVYTSPGHPLAEPLRSALSGFGEGVLLCLPADGGDHLVGTFLDAARSVLAAGERTRFVVVQGRRGASGVARTLHQELPGVTTTVVTLHDPDDDTPQAREEAVRRVVAETAATATAAYAEAHYDAEGRRTVPVLRATLPAADPNGGEPPLGPDDVLLVTGGGKGITAECALSLADEYGVALALLGRAAEQEDTELAANLERMAAAGVRYRYARADVTRPEQVREAVRGLQDELGTVTAVLHGAGRNEPTAVGGLTEPAFRRTLAPKTDGLAAVLDSLDPTRLRLLVTFGSIIGRAGLRGEAHYSTANDWLTEMTVEYGRAHPNTRVLALEWSVWSGAGMGERLGVVEALMRDGITPVAAEEGIDLLHRILADRSVGPVLVVSGRTGGLPTLATQTRELPLGRFTDRVLVHYPDVELITEAALTSADDPYLDDHLLDGDMLFPAVIGMEAMTQVAAAVSGHQGPPVMDEVRFLRPVAVRPGGATTVRVAALVRDASTVEVVIRSEETGYDADHFRALLRWPRTEPVTEADRTLSTAPLLPAVPIDPAEMYGDVLFQGKRFRRLLSYRRASARHVVAELSTATPGDWFGSFLPQGRILADPGVRDAAMHVLQACVPDGTLLPEGVDRIVLSRPEDQESDCVLLEARERSQEGDSYVYDVDVRDPSGRVIERWEGLRLRAVRRSGGAGPWVPSLLGSHLERELEHVLGGSRAVVVDPDPMSGPDEGPDDRRGRTELAVGRALNRPVRLRHRPDGRPEVDGAVVSASHGAGVTLAVVGQERLACDVETVVDRADRDWDGLLGRDAASVRHLVAKEADESVHVSATRVWCALECLRKAGDAGSAPTLERVLDHGWVVFAAGGHRIATFVTTLNGGPDPVVFAVLSGEES</sequence>
<evidence type="ECO:0000256" key="2">
    <source>
        <dbReference type="ARBA" id="ARBA00022450"/>
    </source>
</evidence>
<feature type="domain" description="Ketosynthase family 3 (KS3)" evidence="9">
    <location>
        <begin position="3"/>
        <end position="463"/>
    </location>
</feature>
<dbReference type="InterPro" id="IPR016036">
    <property type="entry name" value="Malonyl_transacylase_ACP-bd"/>
</dbReference>
<keyword evidence="3" id="KW-0597">Phosphoprotein</keyword>
<dbReference type="InterPro" id="IPR036291">
    <property type="entry name" value="NAD(P)-bd_dom_sf"/>
</dbReference>
<proteinExistence type="predicted"/>
<protein>
    <submittedName>
        <fullName evidence="11">Enediyne polyketide synthase</fullName>
    </submittedName>
</protein>
<dbReference type="InterPro" id="IPR049900">
    <property type="entry name" value="PKS_mFAS_DH"/>
</dbReference>
<dbReference type="GO" id="GO:0004312">
    <property type="term" value="F:fatty acid synthase activity"/>
    <property type="evidence" value="ECO:0007669"/>
    <property type="project" value="TreeGrafter"/>
</dbReference>
<dbReference type="Pfam" id="PF14765">
    <property type="entry name" value="PS-DH"/>
    <property type="match status" value="1"/>
</dbReference>
<dbReference type="PROSITE" id="PS52019">
    <property type="entry name" value="PKS_MFAS_DH"/>
    <property type="match status" value="1"/>
</dbReference>
<dbReference type="InterPro" id="IPR013968">
    <property type="entry name" value="PKS_KR"/>
</dbReference>
<dbReference type="PANTHER" id="PTHR43775:SF51">
    <property type="entry name" value="INACTIVE PHENOLPHTHIOCEROL SYNTHESIS POLYKETIDE SYNTHASE TYPE I PKS1-RELATED"/>
    <property type="match status" value="1"/>
</dbReference>
<dbReference type="InterPro" id="IPR016039">
    <property type="entry name" value="Thiolase-like"/>
</dbReference>
<dbReference type="InterPro" id="IPR036736">
    <property type="entry name" value="ACP-like_sf"/>
</dbReference>
<evidence type="ECO:0000256" key="7">
    <source>
        <dbReference type="PROSITE-ProRule" id="PRU01363"/>
    </source>
</evidence>
<dbReference type="EMBL" id="KC863954">
    <property type="protein sequence ID" value="AGO97147.1"/>
    <property type="molecule type" value="Genomic_DNA"/>
</dbReference>
<dbReference type="InterPro" id="IPR001227">
    <property type="entry name" value="Ac_transferase_dom_sf"/>
</dbReference>
<feature type="domain" description="PKS/mFAS DH" evidence="10">
    <location>
        <begin position="1457"/>
        <end position="1744"/>
    </location>
</feature>
<dbReference type="InterPro" id="IPR042104">
    <property type="entry name" value="PKS_dehydratase_sf"/>
</dbReference>
<dbReference type="SUPFAM" id="SSF53901">
    <property type="entry name" value="Thiolase-like"/>
    <property type="match status" value="1"/>
</dbReference>
<dbReference type="SUPFAM" id="SSF55048">
    <property type="entry name" value="Probable ACP-binding domain of malonyl-CoA ACP transacylase"/>
    <property type="match status" value="1"/>
</dbReference>